<sequence length="171" mass="18741">MLKSAAKRSGKFTTLVVLSLVLAIVAGAKLINFKKNSAWQDLSDSMPTISAPSKNAGQIEGSLKNIVKQYKGIISSSQQTNKDQMFSNLDKLYQLSVNDYVNAKALENLSANNSTVNDLVQVTTFLSSSIFEMKDSMINSGEFSQQQLKNSQEDLASAIKDLERVQKGIKK</sequence>
<dbReference type="AlphaFoldDB" id="I4D3Z7"/>
<proteinExistence type="predicted"/>
<gene>
    <name evidence="1" type="ordered locus">Desaci_1508</name>
</gene>
<name>I4D3Z7_DESAJ</name>
<protein>
    <submittedName>
        <fullName evidence="1">Uncharacterized protein</fullName>
    </submittedName>
</protein>
<dbReference type="RefSeq" id="WP_014826528.1">
    <property type="nucleotide sequence ID" value="NC_018068.1"/>
</dbReference>
<evidence type="ECO:0000313" key="2">
    <source>
        <dbReference type="Proteomes" id="UP000002892"/>
    </source>
</evidence>
<keyword evidence="2" id="KW-1185">Reference proteome</keyword>
<dbReference type="Proteomes" id="UP000002892">
    <property type="component" value="Chromosome"/>
</dbReference>
<dbReference type="EMBL" id="CP003639">
    <property type="protein sequence ID" value="AFM40521.1"/>
    <property type="molecule type" value="Genomic_DNA"/>
</dbReference>
<accession>I4D3Z7</accession>
<reference evidence="1 2" key="1">
    <citation type="journal article" date="2012" name="J. Bacteriol.">
        <title>Complete genome sequences of Desulfosporosinus orientis DSM765T, Desulfosporosinus youngiae DSM17734T, Desulfosporosinus meridiei DSM13257T, and Desulfosporosinus acidiphilus DSM22704T.</title>
        <authorList>
            <person name="Pester M."/>
            <person name="Brambilla E."/>
            <person name="Alazard D."/>
            <person name="Rattei T."/>
            <person name="Weinmaier T."/>
            <person name="Han J."/>
            <person name="Lucas S."/>
            <person name="Lapidus A."/>
            <person name="Cheng J.F."/>
            <person name="Goodwin L."/>
            <person name="Pitluck S."/>
            <person name="Peters L."/>
            <person name="Ovchinnikova G."/>
            <person name="Teshima H."/>
            <person name="Detter J.C."/>
            <person name="Han C.S."/>
            <person name="Tapia R."/>
            <person name="Land M.L."/>
            <person name="Hauser L."/>
            <person name="Kyrpides N.C."/>
            <person name="Ivanova N.N."/>
            <person name="Pagani I."/>
            <person name="Huntmann M."/>
            <person name="Wei C.L."/>
            <person name="Davenport K.W."/>
            <person name="Daligault H."/>
            <person name="Chain P.S."/>
            <person name="Chen A."/>
            <person name="Mavromatis K."/>
            <person name="Markowitz V."/>
            <person name="Szeto E."/>
            <person name="Mikhailova N."/>
            <person name="Pati A."/>
            <person name="Wagner M."/>
            <person name="Woyke T."/>
            <person name="Ollivier B."/>
            <person name="Klenk H.P."/>
            <person name="Spring S."/>
            <person name="Loy A."/>
        </authorList>
    </citation>
    <scope>NUCLEOTIDE SEQUENCE [LARGE SCALE GENOMIC DNA]</scope>
    <source>
        <strain evidence="2">DSM 22704 / JCM 16185 / SJ4</strain>
    </source>
</reference>
<dbReference type="HOGENOM" id="CLU_1560458_0_0_9"/>
<dbReference type="KEGG" id="dai:Desaci_1508"/>
<evidence type="ECO:0000313" key="1">
    <source>
        <dbReference type="EMBL" id="AFM40521.1"/>
    </source>
</evidence>
<organism evidence="1 2">
    <name type="scientific">Desulfosporosinus acidiphilus (strain DSM 22704 / JCM 16185 / SJ4)</name>
    <dbReference type="NCBI Taxonomy" id="646529"/>
    <lineage>
        <taxon>Bacteria</taxon>
        <taxon>Bacillati</taxon>
        <taxon>Bacillota</taxon>
        <taxon>Clostridia</taxon>
        <taxon>Eubacteriales</taxon>
        <taxon>Desulfitobacteriaceae</taxon>
        <taxon>Desulfosporosinus</taxon>
    </lineage>
</organism>
<dbReference type="OrthoDB" id="1799327at2"/>